<keyword evidence="1" id="KW-0472">Membrane</keyword>
<evidence type="ECO:0000313" key="2">
    <source>
        <dbReference type="EMBL" id="MBZ4187248.1"/>
    </source>
</evidence>
<evidence type="ECO:0000313" key="3">
    <source>
        <dbReference type="Proteomes" id="UP001430290"/>
    </source>
</evidence>
<dbReference type="EMBL" id="JAIQDJ010000053">
    <property type="protein sequence ID" value="MBZ4187248.1"/>
    <property type="molecule type" value="Genomic_DNA"/>
</dbReference>
<dbReference type="Proteomes" id="UP001430290">
    <property type="component" value="Unassembled WGS sequence"/>
</dbReference>
<gene>
    <name evidence="2" type="ORF">K7B09_13040</name>
</gene>
<keyword evidence="1" id="KW-0812">Transmembrane</keyword>
<feature type="non-terminal residue" evidence="2">
    <location>
        <position position="1"/>
    </location>
</feature>
<feature type="transmembrane region" description="Helical" evidence="1">
    <location>
        <begin position="152"/>
        <end position="174"/>
    </location>
</feature>
<protein>
    <submittedName>
        <fullName evidence="2">Uncharacterized protein</fullName>
    </submittedName>
</protein>
<sequence>LGLTDTSMGIEVNSTNNRSIFVTVMAWIFISLSGFGTMISILQNIMIQTMFKGPEMEKVLQAPPPPGAPPFAAFMASHFQLFFLAFLIVSVLTLASSIGLLKRKNWARLLFVGLMVLGIAWNLGSLILQLTMFSSMQDSFANAPGAPNMKPFMIGIAVVSVIFALGFSGLFGWIAKRLLSSAVVAEFKQ</sequence>
<keyword evidence="1" id="KW-1133">Transmembrane helix</keyword>
<proteinExistence type="predicted"/>
<accession>A0ABS7TH99</accession>
<feature type="transmembrane region" description="Helical" evidence="1">
    <location>
        <begin position="20"/>
        <end position="51"/>
    </location>
</feature>
<comment type="caution">
    <text evidence="2">The sequence shown here is derived from an EMBL/GenBank/DDBJ whole genome shotgun (WGS) entry which is preliminary data.</text>
</comment>
<reference evidence="2" key="1">
    <citation type="submission" date="2021-09" db="EMBL/GenBank/DDBJ databases">
        <authorList>
            <person name="Wu T."/>
            <person name="Guo S.Z."/>
        </authorList>
    </citation>
    <scope>NUCLEOTIDE SEQUENCE</scope>
    <source>
        <strain evidence="2">RSS-23</strain>
    </source>
</reference>
<feature type="transmembrane region" description="Helical" evidence="1">
    <location>
        <begin position="71"/>
        <end position="94"/>
    </location>
</feature>
<keyword evidence="3" id="KW-1185">Reference proteome</keyword>
<organism evidence="2 3">
    <name type="scientific">Thermomonas beijingensis</name>
    <dbReference type="NCBI Taxonomy" id="2872701"/>
    <lineage>
        <taxon>Bacteria</taxon>
        <taxon>Pseudomonadati</taxon>
        <taxon>Pseudomonadota</taxon>
        <taxon>Gammaproteobacteria</taxon>
        <taxon>Lysobacterales</taxon>
        <taxon>Lysobacteraceae</taxon>
        <taxon>Thermomonas</taxon>
    </lineage>
</organism>
<name>A0ABS7TH99_9GAMM</name>
<feature type="transmembrane region" description="Helical" evidence="1">
    <location>
        <begin position="106"/>
        <end position="132"/>
    </location>
</feature>
<evidence type="ECO:0000256" key="1">
    <source>
        <dbReference type="SAM" id="Phobius"/>
    </source>
</evidence>
<dbReference type="RefSeq" id="WP_223629912.1">
    <property type="nucleotide sequence ID" value="NZ_JAIQDJ010000053.1"/>
</dbReference>